<accession>A0A955L4T5</accession>
<dbReference type="InterPro" id="IPR003838">
    <property type="entry name" value="ABC3_permease_C"/>
</dbReference>
<dbReference type="EMBL" id="JAGQLK010000020">
    <property type="protein sequence ID" value="MCA9383017.1"/>
    <property type="molecule type" value="Genomic_DNA"/>
</dbReference>
<feature type="transmembrane region" description="Helical" evidence="7">
    <location>
        <begin position="286"/>
        <end position="319"/>
    </location>
</feature>
<dbReference type="PANTHER" id="PTHR30572:SF4">
    <property type="entry name" value="ABC TRANSPORTER PERMEASE YTRF"/>
    <property type="match status" value="1"/>
</dbReference>
<feature type="transmembrane region" description="Helical" evidence="7">
    <location>
        <begin position="20"/>
        <end position="39"/>
    </location>
</feature>
<evidence type="ECO:0000256" key="2">
    <source>
        <dbReference type="ARBA" id="ARBA00022475"/>
    </source>
</evidence>
<comment type="subcellular location">
    <subcellularLocation>
        <location evidence="1">Cell membrane</location>
        <topology evidence="1">Multi-pass membrane protein</topology>
    </subcellularLocation>
</comment>
<dbReference type="Pfam" id="PF02687">
    <property type="entry name" value="FtsX"/>
    <property type="match status" value="1"/>
</dbReference>
<keyword evidence="5 7" id="KW-0472">Membrane</keyword>
<keyword evidence="2" id="KW-1003">Cell membrane</keyword>
<dbReference type="GO" id="GO:0022857">
    <property type="term" value="F:transmembrane transporter activity"/>
    <property type="evidence" value="ECO:0007669"/>
    <property type="project" value="TreeGrafter"/>
</dbReference>
<comment type="caution">
    <text evidence="9">The sequence shown here is derived from an EMBL/GenBank/DDBJ whole genome shotgun (WGS) entry which is preliminary data.</text>
</comment>
<comment type="similarity">
    <text evidence="6">Belongs to the ABC-4 integral membrane protein family.</text>
</comment>
<feature type="transmembrane region" description="Helical" evidence="7">
    <location>
        <begin position="391"/>
        <end position="414"/>
    </location>
</feature>
<evidence type="ECO:0000256" key="5">
    <source>
        <dbReference type="ARBA" id="ARBA00023136"/>
    </source>
</evidence>
<evidence type="ECO:0000313" key="10">
    <source>
        <dbReference type="Proteomes" id="UP000783287"/>
    </source>
</evidence>
<evidence type="ECO:0000256" key="3">
    <source>
        <dbReference type="ARBA" id="ARBA00022692"/>
    </source>
</evidence>
<dbReference type="PANTHER" id="PTHR30572">
    <property type="entry name" value="MEMBRANE COMPONENT OF TRANSPORTER-RELATED"/>
    <property type="match status" value="1"/>
</dbReference>
<dbReference type="Proteomes" id="UP000783287">
    <property type="component" value="Unassembled WGS sequence"/>
</dbReference>
<keyword evidence="4 7" id="KW-1133">Transmembrane helix</keyword>
<evidence type="ECO:0000259" key="8">
    <source>
        <dbReference type="Pfam" id="PF02687"/>
    </source>
</evidence>
<evidence type="ECO:0000313" key="9">
    <source>
        <dbReference type="EMBL" id="MCA9383017.1"/>
    </source>
</evidence>
<dbReference type="InterPro" id="IPR050250">
    <property type="entry name" value="Macrolide_Exporter_MacB"/>
</dbReference>
<evidence type="ECO:0000256" key="6">
    <source>
        <dbReference type="ARBA" id="ARBA00038076"/>
    </source>
</evidence>
<gene>
    <name evidence="9" type="ORF">KC909_01505</name>
</gene>
<evidence type="ECO:0000256" key="1">
    <source>
        <dbReference type="ARBA" id="ARBA00004651"/>
    </source>
</evidence>
<evidence type="ECO:0000256" key="4">
    <source>
        <dbReference type="ARBA" id="ARBA00022989"/>
    </source>
</evidence>
<reference evidence="9" key="2">
    <citation type="journal article" date="2021" name="Microbiome">
        <title>Successional dynamics and alternative stable states in a saline activated sludge microbial community over 9 years.</title>
        <authorList>
            <person name="Wang Y."/>
            <person name="Ye J."/>
            <person name="Ju F."/>
            <person name="Liu L."/>
            <person name="Boyd J.A."/>
            <person name="Deng Y."/>
            <person name="Parks D.H."/>
            <person name="Jiang X."/>
            <person name="Yin X."/>
            <person name="Woodcroft B.J."/>
            <person name="Tyson G.W."/>
            <person name="Hugenholtz P."/>
            <person name="Polz M.F."/>
            <person name="Zhang T."/>
        </authorList>
    </citation>
    <scope>NUCLEOTIDE SEQUENCE</scope>
    <source>
        <strain evidence="9">HKST-UBA14</strain>
    </source>
</reference>
<protein>
    <submittedName>
        <fullName evidence="9">ABC transporter permease</fullName>
    </submittedName>
</protein>
<proteinExistence type="inferred from homology"/>
<sequence>MALFRFALSIIFRHKLRTFLTSLGITISVVLLSFIIFGMQDLRSLLVDEFTSRFDPNEVLVTKFDIGFLSGSGSQTDETEEVKEQTIISQELIDDLVRENDVESVDPQIIITGMDIYIEGEEIPFSPAFVGGIDVNADDSYFPGGYEGSIDKDTGEAFISKNVLDSFGLTFADVEGTFITLEPSTATIFASKSKNTVDKQYQFEIVSLIDPGTDRIDVVLNVDDALDVLVDAGGFIDGEEYLNTVGYDQVSIIVKEGKVDEFKTVLEEDYNLTPFTADDFLEFLDIITVGITVVLVLFGVVSSVVASIGIINTMVMSIYEQTKEIGLNKAIGASNFQIMLIYLIQSGAIGFIGSFLGLIIIFGGMTLSDGFIVKELENIGFTTDSFFHFDWSTAMIIILASIVVGIIAGLYPALKAARLDPVKALRFD</sequence>
<feature type="transmembrane region" description="Helical" evidence="7">
    <location>
        <begin position="340"/>
        <end position="362"/>
    </location>
</feature>
<name>A0A955L4T5_9BACT</name>
<dbReference type="GO" id="GO:0005886">
    <property type="term" value="C:plasma membrane"/>
    <property type="evidence" value="ECO:0007669"/>
    <property type="project" value="UniProtKB-SubCell"/>
</dbReference>
<organism evidence="9 10">
    <name type="scientific">Candidatus Dojkabacteria bacterium</name>
    <dbReference type="NCBI Taxonomy" id="2099670"/>
    <lineage>
        <taxon>Bacteria</taxon>
        <taxon>Candidatus Dojkabacteria</taxon>
    </lineage>
</organism>
<feature type="domain" description="ABC3 transporter permease C-terminal" evidence="8">
    <location>
        <begin position="297"/>
        <end position="421"/>
    </location>
</feature>
<dbReference type="AlphaFoldDB" id="A0A955L4T5"/>
<keyword evidence="3 7" id="KW-0812">Transmembrane</keyword>
<reference evidence="9" key="1">
    <citation type="submission" date="2020-04" db="EMBL/GenBank/DDBJ databases">
        <authorList>
            <person name="Zhang T."/>
        </authorList>
    </citation>
    <scope>NUCLEOTIDE SEQUENCE</scope>
    <source>
        <strain evidence="9">HKST-UBA14</strain>
    </source>
</reference>
<evidence type="ECO:0000256" key="7">
    <source>
        <dbReference type="SAM" id="Phobius"/>
    </source>
</evidence>